<evidence type="ECO:0000256" key="1">
    <source>
        <dbReference type="ARBA" id="ARBA00004196"/>
    </source>
</evidence>
<feature type="signal peptide" evidence="6">
    <location>
        <begin position="1"/>
        <end position="40"/>
    </location>
</feature>
<evidence type="ECO:0000256" key="5">
    <source>
        <dbReference type="ARBA" id="ARBA00022729"/>
    </source>
</evidence>
<evidence type="ECO:0000313" key="9">
    <source>
        <dbReference type="Proteomes" id="UP000005727"/>
    </source>
</evidence>
<comment type="similarity">
    <text evidence="2">Belongs to the bacterial solute-binding protein 8 family.</text>
</comment>
<organism evidence="8 9">
    <name type="scientific">Brucella neotomae 5K33</name>
    <dbReference type="NCBI Taxonomy" id="520456"/>
    <lineage>
        <taxon>Bacteria</taxon>
        <taxon>Pseudomonadati</taxon>
        <taxon>Pseudomonadota</taxon>
        <taxon>Alphaproteobacteria</taxon>
        <taxon>Hyphomicrobiales</taxon>
        <taxon>Brucellaceae</taxon>
        <taxon>Brucella/Ochrobactrum group</taxon>
        <taxon>Brucella</taxon>
    </lineage>
</organism>
<proteinExistence type="inferred from homology"/>
<evidence type="ECO:0000256" key="4">
    <source>
        <dbReference type="ARBA" id="ARBA00022496"/>
    </source>
</evidence>
<dbReference type="GO" id="GO:0030288">
    <property type="term" value="C:outer membrane-bounded periplasmic space"/>
    <property type="evidence" value="ECO:0007669"/>
    <property type="project" value="TreeGrafter"/>
</dbReference>
<evidence type="ECO:0000313" key="8">
    <source>
        <dbReference type="EMBL" id="EEY02564.1"/>
    </source>
</evidence>
<keyword evidence="4" id="KW-0406">Ion transport</keyword>
<dbReference type="EMBL" id="EQ999575">
    <property type="protein sequence ID" value="EEY02564.1"/>
    <property type="molecule type" value="Genomic_DNA"/>
</dbReference>
<dbReference type="InterPro" id="IPR033870">
    <property type="entry name" value="FatB"/>
</dbReference>
<keyword evidence="4" id="KW-0408">Iron</keyword>
<evidence type="ECO:0000259" key="7">
    <source>
        <dbReference type="PROSITE" id="PS50983"/>
    </source>
</evidence>
<evidence type="ECO:0000256" key="6">
    <source>
        <dbReference type="SAM" id="SignalP"/>
    </source>
</evidence>
<dbReference type="PROSITE" id="PS50983">
    <property type="entry name" value="FE_B12_PBP"/>
    <property type="match status" value="1"/>
</dbReference>
<keyword evidence="4" id="KW-0410">Iron transport</keyword>
<accession>A0A7U8K7G7</accession>
<protein>
    <submittedName>
        <fullName evidence="8">Periplasmic binding protein</fullName>
    </submittedName>
</protein>
<dbReference type="Pfam" id="PF01497">
    <property type="entry name" value="Peripla_BP_2"/>
    <property type="match status" value="1"/>
</dbReference>
<dbReference type="Gene3D" id="3.40.50.1980">
    <property type="entry name" value="Nitrogenase molybdenum iron protein domain"/>
    <property type="match status" value="2"/>
</dbReference>
<feature type="domain" description="Fe/B12 periplasmic-binding" evidence="7">
    <location>
        <begin position="60"/>
        <end position="322"/>
    </location>
</feature>
<dbReference type="GO" id="GO:1901678">
    <property type="term" value="P:iron coordination entity transport"/>
    <property type="evidence" value="ECO:0007669"/>
    <property type="project" value="UniProtKB-ARBA"/>
</dbReference>
<name>A0A7U8K7G7_BRUNE</name>
<evidence type="ECO:0000256" key="2">
    <source>
        <dbReference type="ARBA" id="ARBA00008814"/>
    </source>
</evidence>
<gene>
    <name evidence="8" type="ORF">BANG_02295</name>
</gene>
<keyword evidence="3" id="KW-0813">Transport</keyword>
<reference evidence="8 9" key="1">
    <citation type="submission" date="2009-01" db="EMBL/GenBank/DDBJ databases">
        <title>The Genome Sequence of Brucella neotomae 5K33.</title>
        <authorList>
            <consortium name="The Broad Institute Genome Sequencing Platform"/>
            <person name="Ward D."/>
            <person name="Young S.K."/>
            <person name="Kodira C.D."/>
            <person name="Zeng Q."/>
            <person name="Koehrsen M."/>
            <person name="Alvarado L."/>
            <person name="Berlin A."/>
            <person name="Borenstein D."/>
            <person name="Chen Z."/>
            <person name="Engels R."/>
            <person name="Freedman E."/>
            <person name="Gellesch M."/>
            <person name="Goldberg J."/>
            <person name="Griggs A."/>
            <person name="Gujja S."/>
            <person name="Heiman D."/>
            <person name="Hepburn T."/>
            <person name="Howarth C."/>
            <person name="Jen D."/>
            <person name="Larson L."/>
            <person name="Lewis B."/>
            <person name="Mehta T."/>
            <person name="Park D."/>
            <person name="Pearson M."/>
            <person name="Roberts A."/>
            <person name="Saif S."/>
            <person name="Shea T."/>
            <person name="Shenoy N."/>
            <person name="Sisk P."/>
            <person name="Stolte C."/>
            <person name="Sykes S."/>
            <person name="Walk T."/>
            <person name="White J."/>
            <person name="Yandava C."/>
            <person name="Whatmore A.M."/>
            <person name="Perrett L.L."/>
            <person name="O'Callaghan D."/>
            <person name="Nusbaum C."/>
            <person name="Galagan J."/>
            <person name="Birren B."/>
        </authorList>
    </citation>
    <scope>NUCLEOTIDE SEQUENCE [LARGE SCALE GENOMIC DNA]</scope>
    <source>
        <strain evidence="8 9">5K33</strain>
    </source>
</reference>
<dbReference type="SUPFAM" id="SSF53807">
    <property type="entry name" value="Helical backbone' metal receptor"/>
    <property type="match status" value="1"/>
</dbReference>
<feature type="chain" id="PRO_5031561138" evidence="6">
    <location>
        <begin position="41"/>
        <end position="322"/>
    </location>
</feature>
<keyword evidence="9" id="KW-1185">Reference proteome</keyword>
<comment type="subcellular location">
    <subcellularLocation>
        <location evidence="1">Cell envelope</location>
    </subcellularLocation>
</comment>
<dbReference type="InterPro" id="IPR051313">
    <property type="entry name" value="Bact_iron-sidero_bind"/>
</dbReference>
<dbReference type="Proteomes" id="UP000005727">
    <property type="component" value="Unassembled WGS sequence"/>
</dbReference>
<dbReference type="PANTHER" id="PTHR30532:SF28">
    <property type="entry name" value="PETROBACTIN-BINDING PROTEIN YCLQ"/>
    <property type="match status" value="1"/>
</dbReference>
<evidence type="ECO:0000256" key="3">
    <source>
        <dbReference type="ARBA" id="ARBA00022448"/>
    </source>
</evidence>
<dbReference type="CDD" id="cd01140">
    <property type="entry name" value="FatB"/>
    <property type="match status" value="1"/>
</dbReference>
<dbReference type="InterPro" id="IPR002491">
    <property type="entry name" value="ABC_transptr_periplasmic_BD"/>
</dbReference>
<dbReference type="AlphaFoldDB" id="A0A7U8K7G7"/>
<sequence length="322" mass="34697">MTIKHRIDERIEYHAYFPPKNSRLCGVAAMALALSSAAYAADITVKHAQGETAVPASPEKVVVFDLASLDNLDRLGVKVTGVPSGVPFPEYLKKYQGDDYAKVGTLFEPDYEAVNAAEPDLIIVGGRSAAKYAALKKIAPTVDLTVDARNFIADTEANIEKLGQIFGKEAEAKAEAEKLNKELAALHEKAAGKGTGLLILTSGGKISAYGPGSRFGVLHDSFGVKPAAPNLSIGNHGQPISSEFILETNPDWLFVIDRDAAIGREGNSAKQLLDNELVRQTNAWKKDQVVYLDAQNWYLVGGGFSALHNTIRQLSEAFDKSK</sequence>
<keyword evidence="5 6" id="KW-0732">Signal</keyword>
<dbReference type="PANTHER" id="PTHR30532">
    <property type="entry name" value="IRON III DICITRATE-BINDING PERIPLASMIC PROTEIN"/>
    <property type="match status" value="1"/>
</dbReference>